<organism evidence="1 3">
    <name type="scientific">Corynebacterium striatum</name>
    <dbReference type="NCBI Taxonomy" id="43770"/>
    <lineage>
        <taxon>Bacteria</taxon>
        <taxon>Bacillati</taxon>
        <taxon>Actinomycetota</taxon>
        <taxon>Actinomycetes</taxon>
        <taxon>Mycobacteriales</taxon>
        <taxon>Corynebacteriaceae</taxon>
        <taxon>Corynebacterium</taxon>
    </lineage>
</organism>
<accession>A0ABC8CGN1</accession>
<evidence type="ECO:0000313" key="1">
    <source>
        <dbReference type="EMBL" id="ATZ07425.1"/>
    </source>
</evidence>
<dbReference type="AlphaFoldDB" id="A0ABC8CGN1"/>
<dbReference type="Proteomes" id="UP000231994">
    <property type="component" value="Chromosome"/>
</dbReference>
<evidence type="ECO:0000313" key="2">
    <source>
        <dbReference type="EMBL" id="QQU77520.1"/>
    </source>
</evidence>
<reference evidence="2 4" key="2">
    <citation type="submission" date="2021-01" db="EMBL/GenBank/DDBJ databases">
        <title>FDA dAtabase for Regulatory Grade micrObial Sequences (FDA-ARGOS): Supporting development and validation of Infectious Disease Dx tests.</title>
        <authorList>
            <person name="Sproer C."/>
            <person name="Gronow S."/>
            <person name="Severitt S."/>
            <person name="Schroder I."/>
            <person name="Tallon L."/>
            <person name="Sadzewicz L."/>
            <person name="Zhao X."/>
            <person name="Boylan J."/>
            <person name="Ott S."/>
            <person name="Bowen H."/>
            <person name="Vavikolanu K."/>
            <person name="Mehta A."/>
            <person name="Aluvathingal J."/>
            <person name="Nadendla S."/>
            <person name="Lowell S."/>
            <person name="Myers T."/>
            <person name="Yan Y."/>
            <person name="Sichtig H."/>
        </authorList>
    </citation>
    <scope>NUCLEOTIDE SEQUENCE [LARGE SCALE GENOMIC DNA]</scope>
    <source>
        <strain evidence="2 4">FDAARGOS_1115</strain>
    </source>
</reference>
<evidence type="ECO:0000313" key="4">
    <source>
        <dbReference type="Proteomes" id="UP000595757"/>
    </source>
</evidence>
<proteinExistence type="predicted"/>
<dbReference type="EMBL" id="CP024932">
    <property type="protein sequence ID" value="ATZ07425.1"/>
    <property type="molecule type" value="Genomic_DNA"/>
</dbReference>
<sequence length="88" mass="10121">MVFEITFRTLAERQWRIIRRHDPAAYSAMQGAIDALETDPFPTGYEKLQGREGYRIRVGRYHVGYTVDQGLLVIKIFTLGARGGVYKK</sequence>
<dbReference type="EMBL" id="CP068158">
    <property type="protein sequence ID" value="QQU77520.1"/>
    <property type="molecule type" value="Genomic_DNA"/>
</dbReference>
<dbReference type="SUPFAM" id="SSF143011">
    <property type="entry name" value="RelE-like"/>
    <property type="match status" value="1"/>
</dbReference>
<evidence type="ECO:0000313" key="3">
    <source>
        <dbReference type="Proteomes" id="UP000231994"/>
    </source>
</evidence>
<keyword evidence="4" id="KW-1185">Reference proteome</keyword>
<protein>
    <submittedName>
        <fullName evidence="1">Addiction module toxin RelE</fullName>
    </submittedName>
    <submittedName>
        <fullName evidence="2">Type II toxin-antitoxin system RelE/ParE family toxin</fullName>
    </submittedName>
</protein>
<dbReference type="InterPro" id="IPR035093">
    <property type="entry name" value="RelE/ParE_toxin_dom_sf"/>
</dbReference>
<reference evidence="1 3" key="1">
    <citation type="submission" date="2017-11" db="EMBL/GenBank/DDBJ databases">
        <title>Whole genome sequencing of cultured pathogen.</title>
        <authorList>
            <person name="Hoffmann M."/>
            <person name="Sanchez M."/>
            <person name="Timme R."/>
            <person name="Nudel K."/>
            <person name="Bry L."/>
        </authorList>
    </citation>
    <scope>NUCLEOTIDE SEQUENCE [LARGE SCALE GENOMIC DNA]</scope>
    <source>
        <strain evidence="1 3">216</strain>
    </source>
</reference>
<dbReference type="RefSeq" id="WP_053085481.1">
    <property type="nucleotide sequence ID" value="NZ_CAXOII010000014.1"/>
</dbReference>
<dbReference type="GeneID" id="72410922"/>
<dbReference type="Proteomes" id="UP000595757">
    <property type="component" value="Chromosome"/>
</dbReference>
<name>A0ABC8CGN1_CORST</name>
<dbReference type="Gene3D" id="3.30.2310.20">
    <property type="entry name" value="RelE-like"/>
    <property type="match status" value="1"/>
</dbReference>
<gene>
    <name evidence="1" type="ORF">A9D01_00305</name>
    <name evidence="2" type="ORF">I6I72_02850</name>
</gene>